<keyword evidence="3" id="KW-0238">DNA-binding</keyword>
<dbReference type="AlphaFoldDB" id="A0A165JWT7"/>
<keyword evidence="9" id="KW-1185">Reference proteome</keyword>
<evidence type="ECO:0000313" key="8">
    <source>
        <dbReference type="EMBL" id="KZT62374.1"/>
    </source>
</evidence>
<dbReference type="InterPro" id="IPR000232">
    <property type="entry name" value="HSF_DNA-bd"/>
</dbReference>
<feature type="compositionally biased region" description="Polar residues" evidence="6">
    <location>
        <begin position="408"/>
        <end position="457"/>
    </location>
</feature>
<feature type="domain" description="HSF-type DNA-binding" evidence="7">
    <location>
        <begin position="91"/>
        <end position="596"/>
    </location>
</feature>
<accession>A0A165JWT7</accession>
<dbReference type="SMART" id="SM00415">
    <property type="entry name" value="HSF"/>
    <property type="match status" value="1"/>
</dbReference>
<dbReference type="GO" id="GO:0005634">
    <property type="term" value="C:nucleus"/>
    <property type="evidence" value="ECO:0007669"/>
    <property type="project" value="UniProtKB-SubCell"/>
</dbReference>
<dbReference type="OrthoDB" id="432483at2759"/>
<name>A0A165JWT7_9BASI</name>
<gene>
    <name evidence="8" type="ORF">CALCODRAFT_250179</name>
</gene>
<dbReference type="PRINTS" id="PR00056">
    <property type="entry name" value="HSFDOMAIN"/>
</dbReference>
<feature type="compositionally biased region" description="Polar residues" evidence="6">
    <location>
        <begin position="330"/>
        <end position="353"/>
    </location>
</feature>
<evidence type="ECO:0000256" key="3">
    <source>
        <dbReference type="ARBA" id="ARBA00023125"/>
    </source>
</evidence>
<dbReference type="InParanoid" id="A0A165JWT7"/>
<dbReference type="Proteomes" id="UP000076842">
    <property type="component" value="Unassembled WGS sequence"/>
</dbReference>
<evidence type="ECO:0000256" key="6">
    <source>
        <dbReference type="SAM" id="MobiDB-lite"/>
    </source>
</evidence>
<feature type="compositionally biased region" description="Polar residues" evidence="6">
    <location>
        <begin position="386"/>
        <end position="399"/>
    </location>
</feature>
<feature type="compositionally biased region" description="Polar residues" evidence="6">
    <location>
        <begin position="287"/>
        <end position="305"/>
    </location>
</feature>
<sequence>MDYHNSMSFSHSSSSQASTNNPPQHSSSSSASAPAPSMYPLQPVAPREDDLGSSPDDDNDGDHGASSSQAHDENGDPQLSPGGSKKSQPKAQTSFLTKLYDLLEKPEYQSMIRWDATGEHIIVERPEMLALHVLPSVYRQSRFASFTRQLNIYGFFRKANLRNLNPGIEDPDASTWSHPTLRRSSRGTEAVTNFKRRVQDRKPKGRKKVSPPAHGPPGMQGQHPGMQPGGYPQPPSRPGTGIMPQSMAMQGGPPHPSRARAYTQPSLHVNTRPMSSHGPMSAGPGYGSQQPAWNGAYPQQSQTMHPQYPNAGYNSSSSYGTSPIDDPTSPHYQSHQNSQFSAVPSSYPGSTTYQQQQQQEQQNPNWPSFPNANSNSQNMPPQQQNGHAQTGGSHSNLSALLNPAGYSRPNTATGAPPITIQTQNAAGSFTNGSPYSTAMSPTATRPGTAYSTASSMPGMTYDMESHSSVTSTGPASAGPNGPNSPYDYRPRSSHANQQPMPPQQHQMHPLARPNTSIGAAPSPAGGRPRQASGYSPYPLRPLTAPGGGMTMDMNGQPTKGIMGMQMDSYASSPTTADFAHSIPVGQGPDVHQVRPSTSHSNLSVQSHRSVATPTPGDNMAQPYGHESVRMEAA</sequence>
<comment type="subcellular location">
    <subcellularLocation>
        <location evidence="1">Nucleus</location>
    </subcellularLocation>
</comment>
<evidence type="ECO:0000256" key="5">
    <source>
        <dbReference type="RuleBase" id="RU004020"/>
    </source>
</evidence>
<feature type="compositionally biased region" description="Low complexity" evidence="6">
    <location>
        <begin position="1"/>
        <end position="18"/>
    </location>
</feature>
<dbReference type="PANTHER" id="PTHR10015:SF427">
    <property type="entry name" value="HEAT SHOCK FACTOR PROTEIN"/>
    <property type="match status" value="1"/>
</dbReference>
<dbReference type="GO" id="GO:0003700">
    <property type="term" value="F:DNA-binding transcription factor activity"/>
    <property type="evidence" value="ECO:0007669"/>
    <property type="project" value="InterPro"/>
</dbReference>
<feature type="region of interest" description="Disordered" evidence="6">
    <location>
        <begin position="172"/>
        <end position="538"/>
    </location>
</feature>
<comment type="similarity">
    <text evidence="2 5">Belongs to the HSF family.</text>
</comment>
<proteinExistence type="inferred from homology"/>
<evidence type="ECO:0000256" key="2">
    <source>
        <dbReference type="ARBA" id="ARBA00006403"/>
    </source>
</evidence>
<evidence type="ECO:0000256" key="4">
    <source>
        <dbReference type="ARBA" id="ARBA00023242"/>
    </source>
</evidence>
<dbReference type="PANTHER" id="PTHR10015">
    <property type="entry name" value="HEAT SHOCK TRANSCRIPTION FACTOR"/>
    <property type="match status" value="1"/>
</dbReference>
<reference evidence="8 9" key="1">
    <citation type="journal article" date="2016" name="Mol. Biol. Evol.">
        <title>Comparative Genomics of Early-Diverging Mushroom-Forming Fungi Provides Insights into the Origins of Lignocellulose Decay Capabilities.</title>
        <authorList>
            <person name="Nagy L.G."/>
            <person name="Riley R."/>
            <person name="Tritt A."/>
            <person name="Adam C."/>
            <person name="Daum C."/>
            <person name="Floudas D."/>
            <person name="Sun H."/>
            <person name="Yadav J.S."/>
            <person name="Pangilinan J."/>
            <person name="Larsson K.H."/>
            <person name="Matsuura K."/>
            <person name="Barry K."/>
            <person name="Labutti K."/>
            <person name="Kuo R."/>
            <person name="Ohm R.A."/>
            <person name="Bhattacharya S.S."/>
            <person name="Shirouzu T."/>
            <person name="Yoshinaga Y."/>
            <person name="Martin F.M."/>
            <person name="Grigoriev I.V."/>
            <person name="Hibbett D.S."/>
        </authorList>
    </citation>
    <scope>NUCLEOTIDE SEQUENCE [LARGE SCALE GENOMIC DNA]</scope>
    <source>
        <strain evidence="8 9">HHB12733</strain>
    </source>
</reference>
<feature type="compositionally biased region" description="Low complexity" evidence="6">
    <location>
        <begin position="26"/>
        <end position="36"/>
    </location>
</feature>
<dbReference type="Gene3D" id="1.10.10.10">
    <property type="entry name" value="Winged helix-like DNA-binding domain superfamily/Winged helix DNA-binding domain"/>
    <property type="match status" value="1"/>
</dbReference>
<feature type="region of interest" description="Disordered" evidence="6">
    <location>
        <begin position="570"/>
        <end position="633"/>
    </location>
</feature>
<dbReference type="InterPro" id="IPR036388">
    <property type="entry name" value="WH-like_DNA-bd_sf"/>
</dbReference>
<feature type="compositionally biased region" description="Polar residues" evidence="6">
    <location>
        <begin position="312"/>
        <end position="321"/>
    </location>
</feature>
<feature type="compositionally biased region" description="Low complexity" evidence="6">
    <location>
        <begin position="216"/>
        <end position="230"/>
    </location>
</feature>
<dbReference type="SUPFAM" id="SSF46785">
    <property type="entry name" value="Winged helix' DNA-binding domain"/>
    <property type="match status" value="1"/>
</dbReference>
<dbReference type="Pfam" id="PF00447">
    <property type="entry name" value="HSF_DNA-bind"/>
    <property type="match status" value="1"/>
</dbReference>
<dbReference type="InterPro" id="IPR036390">
    <property type="entry name" value="WH_DNA-bd_sf"/>
</dbReference>
<feature type="compositionally biased region" description="Low complexity" evidence="6">
    <location>
        <begin position="370"/>
        <end position="385"/>
    </location>
</feature>
<feature type="compositionally biased region" description="Polar residues" evidence="6">
    <location>
        <begin position="594"/>
        <end position="612"/>
    </location>
</feature>
<organism evidence="8 9">
    <name type="scientific">Calocera cornea HHB12733</name>
    <dbReference type="NCBI Taxonomy" id="1353952"/>
    <lineage>
        <taxon>Eukaryota</taxon>
        <taxon>Fungi</taxon>
        <taxon>Dikarya</taxon>
        <taxon>Basidiomycota</taxon>
        <taxon>Agaricomycotina</taxon>
        <taxon>Dacrymycetes</taxon>
        <taxon>Dacrymycetales</taxon>
        <taxon>Dacrymycetaceae</taxon>
        <taxon>Calocera</taxon>
    </lineage>
</organism>
<evidence type="ECO:0000259" key="7">
    <source>
        <dbReference type="SMART" id="SM00415"/>
    </source>
</evidence>
<keyword evidence="4" id="KW-0539">Nucleus</keyword>
<feature type="region of interest" description="Disordered" evidence="6">
    <location>
        <begin position="1"/>
        <end position="91"/>
    </location>
</feature>
<feature type="compositionally biased region" description="Basic residues" evidence="6">
    <location>
        <begin position="194"/>
        <end position="209"/>
    </location>
</feature>
<protein>
    <recommendedName>
        <fullName evidence="7">HSF-type DNA-binding domain-containing protein</fullName>
    </recommendedName>
</protein>
<dbReference type="EMBL" id="KV423917">
    <property type="protein sequence ID" value="KZT62374.1"/>
    <property type="molecule type" value="Genomic_DNA"/>
</dbReference>
<dbReference type="GO" id="GO:0043565">
    <property type="term" value="F:sequence-specific DNA binding"/>
    <property type="evidence" value="ECO:0007669"/>
    <property type="project" value="InterPro"/>
</dbReference>
<evidence type="ECO:0000313" key="9">
    <source>
        <dbReference type="Proteomes" id="UP000076842"/>
    </source>
</evidence>
<dbReference type="STRING" id="1353952.A0A165JWT7"/>
<evidence type="ECO:0000256" key="1">
    <source>
        <dbReference type="ARBA" id="ARBA00004123"/>
    </source>
</evidence>
<feature type="compositionally biased region" description="Polar residues" evidence="6">
    <location>
        <begin position="263"/>
        <end position="274"/>
    </location>
</feature>